<keyword evidence="2" id="KW-0812">Transmembrane</keyword>
<keyword evidence="2" id="KW-0472">Membrane</keyword>
<reference evidence="4" key="3">
    <citation type="submission" date="2023-05" db="EMBL/GenBank/DDBJ databases">
        <authorList>
            <person name="Smith C.H."/>
        </authorList>
    </citation>
    <scope>NUCLEOTIDE SEQUENCE</scope>
    <source>
        <strain evidence="4">CHS0354</strain>
        <tissue evidence="4">Mantle</tissue>
    </source>
</reference>
<accession>A0AAE0S7D6</accession>
<comment type="caution">
    <text evidence="4">The sequence shown here is derived from an EMBL/GenBank/DDBJ whole genome shotgun (WGS) entry which is preliminary data.</text>
</comment>
<feature type="compositionally biased region" description="Basic and acidic residues" evidence="1">
    <location>
        <begin position="399"/>
        <end position="412"/>
    </location>
</feature>
<feature type="transmembrane region" description="Helical" evidence="2">
    <location>
        <begin position="213"/>
        <end position="237"/>
    </location>
</feature>
<evidence type="ECO:0000313" key="4">
    <source>
        <dbReference type="EMBL" id="KAK3586706.1"/>
    </source>
</evidence>
<keyword evidence="3" id="KW-0732">Signal</keyword>
<feature type="region of interest" description="Disordered" evidence="1">
    <location>
        <begin position="297"/>
        <end position="323"/>
    </location>
</feature>
<evidence type="ECO:0000256" key="1">
    <source>
        <dbReference type="SAM" id="MobiDB-lite"/>
    </source>
</evidence>
<proteinExistence type="predicted"/>
<organism evidence="4 5">
    <name type="scientific">Potamilus streckersoni</name>
    <dbReference type="NCBI Taxonomy" id="2493646"/>
    <lineage>
        <taxon>Eukaryota</taxon>
        <taxon>Metazoa</taxon>
        <taxon>Spiralia</taxon>
        <taxon>Lophotrochozoa</taxon>
        <taxon>Mollusca</taxon>
        <taxon>Bivalvia</taxon>
        <taxon>Autobranchia</taxon>
        <taxon>Heteroconchia</taxon>
        <taxon>Palaeoheterodonta</taxon>
        <taxon>Unionida</taxon>
        <taxon>Unionoidea</taxon>
        <taxon>Unionidae</taxon>
        <taxon>Ambleminae</taxon>
        <taxon>Lampsilini</taxon>
        <taxon>Potamilus</taxon>
    </lineage>
</organism>
<dbReference type="EMBL" id="JAEAOA010001262">
    <property type="protein sequence ID" value="KAK3586706.1"/>
    <property type="molecule type" value="Genomic_DNA"/>
</dbReference>
<evidence type="ECO:0008006" key="6">
    <source>
        <dbReference type="Google" id="ProtNLM"/>
    </source>
</evidence>
<feature type="compositionally biased region" description="Polar residues" evidence="1">
    <location>
        <begin position="298"/>
        <end position="315"/>
    </location>
</feature>
<feature type="signal peptide" evidence="3">
    <location>
        <begin position="1"/>
        <end position="28"/>
    </location>
</feature>
<sequence length="418" mass="47362">MHPKMVTLLPSNSIRALVILQLIHKTYFCPSDQIYQNVTKSCCYPVFNCRPGNGVAFCTVNGTKDTCTPCPEGEIQPQIVSSLDGIDATCFKDDTQDDCATDEFMPARATRHTCPLHCLCNNNNCYYGYDPCRCNPKESRSCEVDMTMDILTGECVKCPKYTFKNNTGCGLCYYNETAWFDDHRKVISTVFTPLTSIGVTDESRYNNSIGMNIPIAAVIAISVVVAIGSLLILTFIFRQRLKEKCLLLCRQCQRRKDDDDPASMEDLNHTLPVDPKFKAEVKENETPVMEVRLVQKFSGAQNAQNDEPTLDNSSCQREEPERDQTYVKEVVGSQTHIQEERQNMTTEMNTELCSPQYGEPCQQSYGFDYLKDQITEPIEAVNDHCFSDSAHMLLEESVRQREEEDENKEKEVVPLIAQ</sequence>
<name>A0AAE0S7D6_9BIVA</name>
<reference evidence="4" key="1">
    <citation type="journal article" date="2021" name="Genome Biol. Evol.">
        <title>A High-Quality Reference Genome for a Parasitic Bivalve with Doubly Uniparental Inheritance (Bivalvia: Unionida).</title>
        <authorList>
            <person name="Smith C.H."/>
        </authorList>
    </citation>
    <scope>NUCLEOTIDE SEQUENCE</scope>
    <source>
        <strain evidence="4">CHS0354</strain>
    </source>
</reference>
<keyword evidence="2" id="KW-1133">Transmembrane helix</keyword>
<dbReference type="AlphaFoldDB" id="A0AAE0S7D6"/>
<feature type="region of interest" description="Disordered" evidence="1">
    <location>
        <begin position="399"/>
        <end position="418"/>
    </location>
</feature>
<dbReference type="Proteomes" id="UP001195483">
    <property type="component" value="Unassembled WGS sequence"/>
</dbReference>
<evidence type="ECO:0000313" key="5">
    <source>
        <dbReference type="Proteomes" id="UP001195483"/>
    </source>
</evidence>
<evidence type="ECO:0000256" key="2">
    <source>
        <dbReference type="SAM" id="Phobius"/>
    </source>
</evidence>
<protein>
    <recommendedName>
        <fullName evidence="6">TNFR-Cys domain-containing protein</fullName>
    </recommendedName>
</protein>
<feature type="chain" id="PRO_5042196332" description="TNFR-Cys domain-containing protein" evidence="3">
    <location>
        <begin position="29"/>
        <end position="418"/>
    </location>
</feature>
<reference evidence="4" key="2">
    <citation type="journal article" date="2021" name="Genome Biol. Evol.">
        <title>Developing a high-quality reference genome for a parasitic bivalve with doubly uniparental inheritance (Bivalvia: Unionida).</title>
        <authorList>
            <person name="Smith C.H."/>
        </authorList>
    </citation>
    <scope>NUCLEOTIDE SEQUENCE</scope>
    <source>
        <strain evidence="4">CHS0354</strain>
        <tissue evidence="4">Mantle</tissue>
    </source>
</reference>
<gene>
    <name evidence="4" type="ORF">CHS0354_020708</name>
</gene>
<keyword evidence="5" id="KW-1185">Reference proteome</keyword>
<evidence type="ECO:0000256" key="3">
    <source>
        <dbReference type="SAM" id="SignalP"/>
    </source>
</evidence>